<name>A0A117RCK7_9ACTN</name>
<gene>
    <name evidence="5" type="ORF">AQJ64_17745</name>
</gene>
<evidence type="ECO:0000259" key="4">
    <source>
        <dbReference type="PROSITE" id="PS50949"/>
    </source>
</evidence>
<dbReference type="Pfam" id="PF00392">
    <property type="entry name" value="GntR"/>
    <property type="match status" value="1"/>
</dbReference>
<dbReference type="Gene3D" id="1.10.10.10">
    <property type="entry name" value="Winged helix-like DNA-binding domain superfamily/Winged helix DNA-binding domain"/>
    <property type="match status" value="1"/>
</dbReference>
<dbReference type="InterPro" id="IPR008920">
    <property type="entry name" value="TF_FadR/GntR_C"/>
</dbReference>
<dbReference type="PANTHER" id="PTHR43537">
    <property type="entry name" value="TRANSCRIPTIONAL REGULATOR, GNTR FAMILY"/>
    <property type="match status" value="1"/>
</dbReference>
<keyword evidence="6" id="KW-1185">Reference proteome</keyword>
<proteinExistence type="predicted"/>
<evidence type="ECO:0000256" key="1">
    <source>
        <dbReference type="ARBA" id="ARBA00023015"/>
    </source>
</evidence>
<dbReference type="InterPro" id="IPR036390">
    <property type="entry name" value="WH_DNA-bd_sf"/>
</dbReference>
<comment type="caution">
    <text evidence="5">The sequence shown here is derived from an EMBL/GenBank/DDBJ whole genome shotgun (WGS) entry which is preliminary data.</text>
</comment>
<sequence>MADTRAWATEARSSEAVYRMLRNRIMTCELVPGQLLTERTSAVQWGLGLPPVRDALTRLVGDGLVQVVSPNAYRIITPLTLKSVNDLFTVWALFGPEMAALGTSRADPEQAGRLRQLMVDGNAVLAGPLDRDQVLRFIHITERTFDLVASASLNDRLLIEVYRSLSGELWRVLALVLISADRVDTFLAAGMTWHSVIDRRDALGVTRLTSQAAAASRASAVRLLTDRTKNGDGVVLPLRR</sequence>
<feature type="domain" description="HTH gntR-type" evidence="4">
    <location>
        <begin position="11"/>
        <end position="78"/>
    </location>
</feature>
<keyword evidence="2" id="KW-0238">DNA-binding</keyword>
<dbReference type="PANTHER" id="PTHR43537:SF5">
    <property type="entry name" value="UXU OPERON TRANSCRIPTIONAL REGULATOR"/>
    <property type="match status" value="1"/>
</dbReference>
<evidence type="ECO:0000313" key="5">
    <source>
        <dbReference type="EMBL" id="KUN83308.1"/>
    </source>
</evidence>
<dbReference type="AlphaFoldDB" id="A0A117RCK7"/>
<accession>A0A117RCK7</accession>
<evidence type="ECO:0000256" key="2">
    <source>
        <dbReference type="ARBA" id="ARBA00023125"/>
    </source>
</evidence>
<dbReference type="Proteomes" id="UP000052982">
    <property type="component" value="Unassembled WGS sequence"/>
</dbReference>
<dbReference type="STRING" id="1943.AQJ64_17745"/>
<dbReference type="Gene3D" id="1.20.120.530">
    <property type="entry name" value="GntR ligand-binding domain-like"/>
    <property type="match status" value="1"/>
</dbReference>
<dbReference type="EMBL" id="LMWW01000025">
    <property type="protein sequence ID" value="KUN83308.1"/>
    <property type="molecule type" value="Genomic_DNA"/>
</dbReference>
<dbReference type="InterPro" id="IPR036388">
    <property type="entry name" value="WH-like_DNA-bd_sf"/>
</dbReference>
<dbReference type="SMART" id="SM00345">
    <property type="entry name" value="HTH_GNTR"/>
    <property type="match status" value="1"/>
</dbReference>
<dbReference type="GO" id="GO:0003677">
    <property type="term" value="F:DNA binding"/>
    <property type="evidence" value="ECO:0007669"/>
    <property type="project" value="UniProtKB-KW"/>
</dbReference>
<dbReference type="OrthoDB" id="8664638at2"/>
<dbReference type="GO" id="GO:0003700">
    <property type="term" value="F:DNA-binding transcription factor activity"/>
    <property type="evidence" value="ECO:0007669"/>
    <property type="project" value="InterPro"/>
</dbReference>
<dbReference type="SUPFAM" id="SSF46785">
    <property type="entry name" value="Winged helix' DNA-binding domain"/>
    <property type="match status" value="1"/>
</dbReference>
<evidence type="ECO:0000313" key="6">
    <source>
        <dbReference type="Proteomes" id="UP000052982"/>
    </source>
</evidence>
<dbReference type="PROSITE" id="PS50949">
    <property type="entry name" value="HTH_GNTR"/>
    <property type="match status" value="1"/>
</dbReference>
<reference evidence="5 6" key="1">
    <citation type="submission" date="2015-10" db="EMBL/GenBank/DDBJ databases">
        <title>Draft genome sequence of Streptomyces griseoruber DSM 40281, type strain for the species Streptomyces griseoruber.</title>
        <authorList>
            <person name="Ruckert C."/>
            <person name="Winkler A."/>
            <person name="Kalinowski J."/>
            <person name="Kampfer P."/>
            <person name="Glaeser S."/>
        </authorList>
    </citation>
    <scope>NUCLEOTIDE SEQUENCE [LARGE SCALE GENOMIC DNA]</scope>
    <source>
        <strain evidence="5 6">DSM 40281</strain>
    </source>
</reference>
<organism evidence="5 6">
    <name type="scientific">Streptomyces griseoruber</name>
    <dbReference type="NCBI Taxonomy" id="1943"/>
    <lineage>
        <taxon>Bacteria</taxon>
        <taxon>Bacillati</taxon>
        <taxon>Actinomycetota</taxon>
        <taxon>Actinomycetes</taxon>
        <taxon>Kitasatosporales</taxon>
        <taxon>Streptomycetaceae</taxon>
        <taxon>Streptomyces</taxon>
    </lineage>
</organism>
<protein>
    <recommendedName>
        <fullName evidence="4">HTH gntR-type domain-containing protein</fullName>
    </recommendedName>
</protein>
<evidence type="ECO:0000256" key="3">
    <source>
        <dbReference type="ARBA" id="ARBA00023163"/>
    </source>
</evidence>
<dbReference type="InterPro" id="IPR000524">
    <property type="entry name" value="Tscrpt_reg_HTH_GntR"/>
</dbReference>
<keyword evidence="3" id="KW-0804">Transcription</keyword>
<dbReference type="RefSeq" id="WP_059202761.1">
    <property type="nucleotide sequence ID" value="NZ_KQ948768.1"/>
</dbReference>
<keyword evidence="1" id="KW-0805">Transcription regulation</keyword>